<keyword evidence="4" id="KW-1185">Reference proteome</keyword>
<proteinExistence type="predicted"/>
<evidence type="ECO:0000259" key="2">
    <source>
        <dbReference type="Pfam" id="PF00248"/>
    </source>
</evidence>
<protein>
    <submittedName>
        <fullName evidence="3">Aldo/keto reductase</fullName>
    </submittedName>
</protein>
<dbReference type="Pfam" id="PF00248">
    <property type="entry name" value="Aldo_ket_red"/>
    <property type="match status" value="1"/>
</dbReference>
<dbReference type="SUPFAM" id="SSF51430">
    <property type="entry name" value="NAD(P)-linked oxidoreductase"/>
    <property type="match status" value="1"/>
</dbReference>
<gene>
    <name evidence="3" type="ORF">ILP92_11820</name>
</gene>
<dbReference type="PANTHER" id="PTHR43364:SF4">
    <property type="entry name" value="NAD(P)-LINKED OXIDOREDUCTASE SUPERFAMILY PROTEIN"/>
    <property type="match status" value="1"/>
</dbReference>
<dbReference type="GO" id="GO:0016491">
    <property type="term" value="F:oxidoreductase activity"/>
    <property type="evidence" value="ECO:0007669"/>
    <property type="project" value="UniProtKB-KW"/>
</dbReference>
<dbReference type="InterPro" id="IPR023210">
    <property type="entry name" value="NADP_OxRdtase_dom"/>
</dbReference>
<dbReference type="InterPro" id="IPR050523">
    <property type="entry name" value="AKR_Detox_Biosynth"/>
</dbReference>
<accession>A0A934IAD8</accession>
<feature type="domain" description="NADP-dependent oxidoreductase" evidence="2">
    <location>
        <begin position="17"/>
        <end position="338"/>
    </location>
</feature>
<evidence type="ECO:0000256" key="1">
    <source>
        <dbReference type="ARBA" id="ARBA00023002"/>
    </source>
</evidence>
<keyword evidence="1" id="KW-0560">Oxidoreductase</keyword>
<dbReference type="EMBL" id="JAEKPD010000010">
    <property type="protein sequence ID" value="MBJ3763434.1"/>
    <property type="molecule type" value="Genomic_DNA"/>
</dbReference>
<sequence>MDRTKLGRTGIEVSGWCLGSMTWGTQTDAVGAHGQIDRALDAGIDFIDTAEMYPVNPVRSETVGNTETIIGDWIARTGRRNDVVLATKCTGPSGNVRDGAPISGATLRDALEGSLRRLRTDHVDLYQLHWPNRGSFHFRQIWKFDPTGQDTDAMRQNVDDTMGALADLATEGKIRAFGLSNDSVWGTMQWLDAAARRDGPRVATMQNEYSLLCRQYDSDLAEMSHHEDVTLLAFSPLAAGLLTGKYQGGAMPDGSRMAINGTLGGRKTDRVFDAVPAYLDIARAHGMDPVQMSLAWTRQRPWNTIPIFGATDMDQLERILSGQDLVLGPEVLEAIDAAHRAHPMPF</sequence>
<organism evidence="3 4">
    <name type="scientific">Palleronia pontilimi</name>
    <dbReference type="NCBI Taxonomy" id="1964209"/>
    <lineage>
        <taxon>Bacteria</taxon>
        <taxon>Pseudomonadati</taxon>
        <taxon>Pseudomonadota</taxon>
        <taxon>Alphaproteobacteria</taxon>
        <taxon>Rhodobacterales</taxon>
        <taxon>Roseobacteraceae</taxon>
        <taxon>Palleronia</taxon>
    </lineage>
</organism>
<dbReference type="AlphaFoldDB" id="A0A934IAD8"/>
<evidence type="ECO:0000313" key="3">
    <source>
        <dbReference type="EMBL" id="MBJ3763434.1"/>
    </source>
</evidence>
<dbReference type="Gene3D" id="3.20.20.100">
    <property type="entry name" value="NADP-dependent oxidoreductase domain"/>
    <property type="match status" value="1"/>
</dbReference>
<dbReference type="RefSeq" id="WP_198916604.1">
    <property type="nucleotide sequence ID" value="NZ_JAEKPD010000010.1"/>
</dbReference>
<name>A0A934IAD8_9RHOB</name>
<dbReference type="PANTHER" id="PTHR43364">
    <property type="entry name" value="NADH-SPECIFIC METHYLGLYOXAL REDUCTASE-RELATED"/>
    <property type="match status" value="1"/>
</dbReference>
<dbReference type="InterPro" id="IPR036812">
    <property type="entry name" value="NAD(P)_OxRdtase_dom_sf"/>
</dbReference>
<evidence type="ECO:0000313" key="4">
    <source>
        <dbReference type="Proteomes" id="UP000642488"/>
    </source>
</evidence>
<dbReference type="Proteomes" id="UP000642488">
    <property type="component" value="Unassembled WGS sequence"/>
</dbReference>
<comment type="caution">
    <text evidence="3">The sequence shown here is derived from an EMBL/GenBank/DDBJ whole genome shotgun (WGS) entry which is preliminary data.</text>
</comment>
<reference evidence="3" key="1">
    <citation type="submission" date="2020-12" db="EMBL/GenBank/DDBJ databases">
        <title>Bacterial taxonomy.</title>
        <authorList>
            <person name="Pan X."/>
        </authorList>
    </citation>
    <scope>NUCLEOTIDE SEQUENCE</scope>
    <source>
        <strain evidence="3">KCTC 52957</strain>
    </source>
</reference>